<keyword evidence="4" id="KW-1185">Reference proteome</keyword>
<feature type="compositionally biased region" description="Acidic residues" evidence="1">
    <location>
        <begin position="2213"/>
        <end position="2230"/>
    </location>
</feature>
<name>A0A016WHC8_9BILA</name>
<dbReference type="EMBL" id="JARK01000317">
    <property type="protein sequence ID" value="EYC38423.1"/>
    <property type="molecule type" value="Genomic_DNA"/>
</dbReference>
<feature type="compositionally biased region" description="Low complexity" evidence="1">
    <location>
        <begin position="531"/>
        <end position="554"/>
    </location>
</feature>
<feature type="region of interest" description="Disordered" evidence="1">
    <location>
        <begin position="908"/>
        <end position="929"/>
    </location>
</feature>
<dbReference type="Proteomes" id="UP000024635">
    <property type="component" value="Unassembled WGS sequence"/>
</dbReference>
<organism evidence="3 4">
    <name type="scientific">Ancylostoma ceylanicum</name>
    <dbReference type="NCBI Taxonomy" id="53326"/>
    <lineage>
        <taxon>Eukaryota</taxon>
        <taxon>Metazoa</taxon>
        <taxon>Ecdysozoa</taxon>
        <taxon>Nematoda</taxon>
        <taxon>Chromadorea</taxon>
        <taxon>Rhabditida</taxon>
        <taxon>Rhabditina</taxon>
        <taxon>Rhabditomorpha</taxon>
        <taxon>Strongyloidea</taxon>
        <taxon>Ancylostomatidae</taxon>
        <taxon>Ancylostomatinae</taxon>
        <taxon>Ancylostoma</taxon>
    </lineage>
</organism>
<feature type="region of interest" description="Disordered" evidence="1">
    <location>
        <begin position="2154"/>
        <end position="2182"/>
    </location>
</feature>
<evidence type="ECO:0000313" key="3">
    <source>
        <dbReference type="EMBL" id="EYC38423.1"/>
    </source>
</evidence>
<dbReference type="Pfam" id="PF25790">
    <property type="entry name" value="BCD1"/>
    <property type="match status" value="1"/>
</dbReference>
<dbReference type="OrthoDB" id="272357at2759"/>
<evidence type="ECO:0000256" key="1">
    <source>
        <dbReference type="SAM" id="MobiDB-lite"/>
    </source>
</evidence>
<feature type="compositionally biased region" description="Basic and acidic residues" evidence="1">
    <location>
        <begin position="920"/>
        <end position="929"/>
    </location>
</feature>
<protein>
    <recommendedName>
        <fullName evidence="2">BCD1 alpha/beta domain-containing protein</fullName>
    </recommendedName>
</protein>
<reference evidence="4" key="1">
    <citation type="journal article" date="2015" name="Nat. Genet.">
        <title>The genome and transcriptome of the zoonotic hookworm Ancylostoma ceylanicum identify infection-specific gene families.</title>
        <authorList>
            <person name="Schwarz E.M."/>
            <person name="Hu Y."/>
            <person name="Antoshechkin I."/>
            <person name="Miller M.M."/>
            <person name="Sternberg P.W."/>
            <person name="Aroian R.V."/>
        </authorList>
    </citation>
    <scope>NUCLEOTIDE SEQUENCE</scope>
    <source>
        <strain evidence="4">HY135</strain>
    </source>
</reference>
<feature type="compositionally biased region" description="Polar residues" evidence="1">
    <location>
        <begin position="1292"/>
        <end position="1307"/>
    </location>
</feature>
<dbReference type="STRING" id="53326.A0A016WHC8"/>
<proteinExistence type="predicted"/>
<evidence type="ECO:0000313" key="4">
    <source>
        <dbReference type="Proteomes" id="UP000024635"/>
    </source>
</evidence>
<accession>A0A016WHC8</accession>
<feature type="domain" description="BCD1 alpha/beta" evidence="2">
    <location>
        <begin position="1083"/>
        <end position="1238"/>
    </location>
</feature>
<comment type="caution">
    <text evidence="3">The sequence shown here is derived from an EMBL/GenBank/DDBJ whole genome shotgun (WGS) entry which is preliminary data.</text>
</comment>
<feature type="non-terminal residue" evidence="3">
    <location>
        <position position="1"/>
    </location>
</feature>
<feature type="region of interest" description="Disordered" evidence="1">
    <location>
        <begin position="690"/>
        <end position="717"/>
    </location>
</feature>
<feature type="region of interest" description="Disordered" evidence="1">
    <location>
        <begin position="2203"/>
        <end position="2230"/>
    </location>
</feature>
<feature type="region of interest" description="Disordered" evidence="1">
    <location>
        <begin position="521"/>
        <end position="562"/>
    </location>
</feature>
<sequence length="2230" mass="250757">NIDSVIYFDDVQDSITAEFEKATERSESCFNVFFVTPSVCGLNNEPQYYLVNAEDTLLGAIRGKLVVDRPRFLIVLKSQSMEFLRKKANPIPKQIQSTLPVGAPFPAPLNFTAQPFNQPPPLLPTPPVLLPQIHQPLQMPFMQPSPAGMLMPGHPSFPQCPPNIMPAQPLLNNPHPMQAIPAMGFPSLQQFPGPIAHPIVPPQQAVPLQPAQISRANLVVLTSNPVKTISTKVISEAKPVVLPSNPVQTISTKVVKEANPVLPTTAAVTTTSTAVVGKANPVVSTSTPLKTTSSTVVSEAKSTASTNNPVKTASTTSINNPVKTVSTTSTNNPVKTLSTKVVSEVSYPAVRTIPVRQILYFSECSQILQTEKVDAPTKAPATTVVKEVLMRPVTAQKGTGTKFTAVEMARRDSDKLKKYPWNVQKDLIFKLPLNRAINLFYYLRKTGNKTLNNVRSLLPHRFMHVGIDRIPPSWSLTQPLPMLPGYAPLVGITPITEFEIDAEADDENFELVARSYGITSTKTPENKKESTSSAAKAVPASSSSSTQSMATQSESAKKDKLKFTPPEMAEKDYAMLRKIPALLVREKVAPMQLERLVNLGYHLKKYPLPDEEKDCCSRLKCLIFQKLHHLGVARLGGNWTLNDKIPALPGCTKTFGKVPSTFQVKKPLNNDQSDDFVWARLPHRLKEGQCNKLEDEEEEEEKPTDTKRLDVPGPLTEGDQPKFVRDVEMLLTKARNKGVQMFISAEAKGNQTQECKCFYDPTTDSISWSLMITLEAVRNGKYQEEVFDIHGIYEKDSLQSIVRNFVFDIANRRHSLADEFKPTIRDDNMANVELSIMVPVITENKMVQLKRTAADPTLSLADAIKSKVVVDCPRFIARCKLGFKTVSAEVAAVKEVVEVDPPLLVRAEGSTAKPPSSFKEAAKKTSEEDSSLKGKMEVAFTLTPNQVASNDRDTLKTLPWEDQKLLVSLMPWDRVVALVLLLRACKEENDAKNLLILCNLRLEKLGIGPLPDEWKTSEKVPVLPGHCSSIFPPFSFFDMCEVPLVSRSLNDVRYLSEEVSSLRNDVDSPRLCLRFEPRNHFEQRLFTEARSRGIHFVFSMNVESEEKDRSHYDFASRAILWSVDVTFFKDNNGTVLKETMVMNGISEKISLNEMLRQSVLQFSKDEKALPCFGSTILDAATRFVDLLHVVPRIPSSKFDLERYQPTKLSSCLADNLKEKFVVDRPHFLVVLKDQLKLFSSKLITPAEEKALLEFEESQQSLTKPEITGPQYLNLFDLVHRNLSMEMNRLRTQKPSSVSKTRDSSLSAMHSEPHLHSPIPYEVTLPGNQYGPRRVLPQREMTFSELKSAEDMVAMGCHRCLEVVTKSLHSMRAVSFLSHVAQYWGFKLKEEISVDTSGTRMVVFFEGLPRLVTMGQCQNSSLISATVGAHSCVMAALCYMLVVPFEMWKAVMNATSDDWIDTVIYACRQRFAHLLTLIYSGEFLKLVEFSGDLESEMTNDLFSLWQRFIHRMRCTGIEYWKKNRSIQVPKGVAAPVLSSYPGTYFSFSTCDGVIEWTSMKPKTGWNVDTESLASAEPTAMDRYSEQEFEIGLLPVRHKNPDAPKCPTTGADNWYETVTALPEDPLVQITARDCETRGDKVGASWQNSINSLLLDQISRRLKCKLVRTHLIQWESNTKFVNWFHLVNVKFESIAPFFLQGLGKHVDIRRAMEIAESYLVSSFCRMGIIPLEMYNLIQQFGKEWIDPVLYACRERFATFQKLTRNPVFFSLNTLAKADLYRTTPQSGPPSLFPLAYEFARCIRDTALRYWSVHQLVCVPRSIPFPTTGFPNQFFIFAPIEGFERWDDFNPPLGEVEYFNKEDLLPVKGKVPQWEKSGAKEKRAPRFPSSNKECKYLHDNPLSDDEAATMRQFLDSIANSVSRMLLEHKEQVNSRFVCQIKFSGESGELLYGKASDANEQVAYRAALSALYQKLLKSSFVLPSLYKFIARRFQMNVAGEEYTLARLPYVENVIRPLLQRFEMLVRRYRALITGCEKYAKRRHNEQLLSIVRRLNEDAWQTHPIPLPLHLFVDYEDGDFCLNNLQGFVQILEPSTIWIGEVKQLPKSAKSTNARCEYALTMGDLRNEKVTVTFDDEGDSTALTDKPAVKVVEAKEAKPVGGASMKNGNGTAAKPKETQATVPAAPISTAKVLPPEKVINEDQQPLFCLPWDRRKSGEGDAEGDEMEEEEGDEYLD</sequence>
<evidence type="ECO:0000259" key="2">
    <source>
        <dbReference type="Pfam" id="PF25790"/>
    </source>
</evidence>
<gene>
    <name evidence="3" type="primary">Acey_s0717.g1788</name>
    <name evidence="3" type="ORF">Y032_0717g1788</name>
</gene>
<dbReference type="InterPro" id="IPR057721">
    <property type="entry name" value="BCD1_alpha/beta"/>
</dbReference>
<feature type="region of interest" description="Disordered" evidence="1">
    <location>
        <begin position="1290"/>
        <end position="1311"/>
    </location>
</feature>